<feature type="transmembrane region" description="Helical" evidence="1">
    <location>
        <begin position="47"/>
        <end position="71"/>
    </location>
</feature>
<evidence type="ECO:0008006" key="6">
    <source>
        <dbReference type="Google" id="ProtNLM"/>
    </source>
</evidence>
<evidence type="ECO:0000256" key="1">
    <source>
        <dbReference type="SAM" id="Phobius"/>
    </source>
</evidence>
<evidence type="ECO:0000313" key="4">
    <source>
        <dbReference type="Proteomes" id="UP000035218"/>
    </source>
</evidence>
<accession>A0A837KP19</accession>
<keyword evidence="1" id="KW-0472">Membrane</keyword>
<reference evidence="3 4" key="1">
    <citation type="submission" date="2015-05" db="EMBL/GenBank/DDBJ databases">
        <title>Genome sequencing project for genomic taxonomy and phylogenomics of Bacillus-like bacteria.</title>
        <authorList>
            <person name="Liu B."/>
            <person name="Wang J."/>
            <person name="Zhu Y."/>
            <person name="Liu G."/>
            <person name="Chen Q."/>
            <person name="Chen Z."/>
            <person name="Lan J."/>
            <person name="Che J."/>
            <person name="Ge C."/>
            <person name="Shi H."/>
            <person name="Pan Z."/>
            <person name="Liu X."/>
        </authorList>
    </citation>
    <scope>NUCLEOTIDE SEQUENCE [LARGE SCALE GENOMIC DNA]</scope>
    <source>
        <strain evidence="3 4">DSM 9885</strain>
    </source>
</reference>
<dbReference type="RefSeq" id="WP_047070758.1">
    <property type="nucleotide sequence ID" value="NZ_BJOL01000032.1"/>
</dbReference>
<keyword evidence="5" id="KW-1185">Reference proteome</keyword>
<dbReference type="AlphaFoldDB" id="A0A837KP19"/>
<evidence type="ECO:0000313" key="2">
    <source>
        <dbReference type="EMBL" id="GED60589.1"/>
    </source>
</evidence>
<comment type="caution">
    <text evidence="3">The sequence shown here is derived from an EMBL/GenBank/DDBJ whole genome shotgun (WGS) entry which is preliminary data.</text>
</comment>
<dbReference type="OrthoDB" id="2461174at2"/>
<evidence type="ECO:0000313" key="5">
    <source>
        <dbReference type="Proteomes" id="UP000319498"/>
    </source>
</evidence>
<keyword evidence="1" id="KW-0812">Transmembrane</keyword>
<proteinExistence type="predicted"/>
<gene>
    <name evidence="3" type="ORF">AA984_15595</name>
    <name evidence="2" type="ORF">BFO01nite_47210</name>
</gene>
<evidence type="ECO:0000313" key="3">
    <source>
        <dbReference type="EMBL" id="KLH98426.1"/>
    </source>
</evidence>
<dbReference type="EMBL" id="BJOL01000032">
    <property type="protein sequence ID" value="GED60589.1"/>
    <property type="molecule type" value="Genomic_DNA"/>
</dbReference>
<dbReference type="Proteomes" id="UP000035218">
    <property type="component" value="Unassembled WGS sequence"/>
</dbReference>
<dbReference type="GeneID" id="87586484"/>
<keyword evidence="1" id="KW-1133">Transmembrane helix</keyword>
<name>A0A837KP19_9BACL</name>
<dbReference type="EMBL" id="LDCN01000004">
    <property type="protein sequence ID" value="KLH98426.1"/>
    <property type="molecule type" value="Genomic_DNA"/>
</dbReference>
<reference evidence="2 5" key="2">
    <citation type="submission" date="2019-06" db="EMBL/GenBank/DDBJ databases">
        <title>Whole genome shotgun sequence of Brevibacillus formosus NBRC 15716.</title>
        <authorList>
            <person name="Hosoyama A."/>
            <person name="Uohara A."/>
            <person name="Ohji S."/>
            <person name="Ichikawa N."/>
        </authorList>
    </citation>
    <scope>NUCLEOTIDE SEQUENCE [LARGE SCALE GENOMIC DNA]</scope>
    <source>
        <strain evidence="2 5">NBRC 15716</strain>
    </source>
</reference>
<protein>
    <recommendedName>
        <fullName evidence="6">PepSY domain-containing protein</fullName>
    </recommendedName>
</protein>
<organism evidence="3 4">
    <name type="scientific">Brevibacillus formosus</name>
    <dbReference type="NCBI Taxonomy" id="54913"/>
    <lineage>
        <taxon>Bacteria</taxon>
        <taxon>Bacillati</taxon>
        <taxon>Bacillota</taxon>
        <taxon>Bacilli</taxon>
        <taxon>Bacillales</taxon>
        <taxon>Paenibacillaceae</taxon>
        <taxon>Brevibacillus</taxon>
    </lineage>
</organism>
<dbReference type="Proteomes" id="UP000319498">
    <property type="component" value="Unassembled WGS sequence"/>
</dbReference>
<sequence length="461" mass="52793">MDWQNERDMLERLASLQKSTPPRKEFVESLRTVLEQETSRVGKKGRLFMNPLTAGMTAVVIAFGFGLYIMAGMGQNELMDPQVTATSSQQLPAHPVYEQAKKLLQELAGRDASQYAVNGMLSNTETGHVVMNKTVNNIPILEDQYTFTIDQAGRNHKKEVRTNDTTGMVFPDPKKAMPVKKAEQIFGQSARLLYSEWEGRLQYEFPFSGDIDAITGEIYPTERYHPDYSLVDMPPIPVKPGGIKLVAPDIEEADRLFREWGFEPPFSFVIQEDSDVVHTYKMETRTKQKIELTVVTDTGKILNYRYENIHEKKEKLPHPKLENVQEAAKQFQKYLPLDTKELLLGSATRKGNIETYQFFKSHQGIPIMGGYTVHFDVDRKQVIGVNPTYTIESKQLPDKSKAMSREDATNVYVTHRPLRLVYKLMENPTTGKLEPRLVYHIYYHDTPLYMVDALTGEWVRS</sequence>